<dbReference type="AlphaFoldDB" id="A0A7K3WIZ2"/>
<organism evidence="1 2">
    <name type="scientific">Goekera deserti</name>
    <dbReference type="NCBI Taxonomy" id="2497753"/>
    <lineage>
        <taxon>Bacteria</taxon>
        <taxon>Bacillati</taxon>
        <taxon>Actinomycetota</taxon>
        <taxon>Actinomycetes</taxon>
        <taxon>Geodermatophilales</taxon>
        <taxon>Geodermatophilaceae</taxon>
        <taxon>Goekera</taxon>
    </lineage>
</organism>
<keyword evidence="2" id="KW-1185">Reference proteome</keyword>
<evidence type="ECO:0000313" key="1">
    <source>
        <dbReference type="EMBL" id="NEL55690.1"/>
    </source>
</evidence>
<dbReference type="Proteomes" id="UP000470470">
    <property type="component" value="Unassembled WGS sequence"/>
</dbReference>
<evidence type="ECO:0000313" key="2">
    <source>
        <dbReference type="Proteomes" id="UP000470470"/>
    </source>
</evidence>
<reference evidence="1 2" key="1">
    <citation type="submission" date="2020-02" db="EMBL/GenBank/DDBJ databases">
        <title>The whole genome sequence of CPCC 205119.</title>
        <authorList>
            <person name="Jiang Z."/>
        </authorList>
    </citation>
    <scope>NUCLEOTIDE SEQUENCE [LARGE SCALE GENOMIC DNA]</scope>
    <source>
        <strain evidence="1 2">CPCC 205119</strain>
    </source>
</reference>
<sequence>MSEPGISVSSSGGHEVVVDAQRLAEAATAMRGVQQGTAALSTEVKNALVPQAAFGDVPGGYEAALRLADGVQGHLDALDAMGLSLGDLAARLDAAAMLGQQLDPATRNAGQIPQ</sequence>
<comment type="caution">
    <text evidence="1">The sequence shown here is derived from an EMBL/GenBank/DDBJ whole genome shotgun (WGS) entry which is preliminary data.</text>
</comment>
<dbReference type="EMBL" id="JAAGWK010000024">
    <property type="protein sequence ID" value="NEL55690.1"/>
    <property type="molecule type" value="Genomic_DNA"/>
</dbReference>
<name>A0A7K3WIZ2_9ACTN</name>
<dbReference type="RefSeq" id="WP_152730836.1">
    <property type="nucleotide sequence ID" value="NZ_JAABOZ010000011.1"/>
</dbReference>
<protein>
    <submittedName>
        <fullName evidence="1">Uncharacterized protein</fullName>
    </submittedName>
</protein>
<accession>A0A7K3WIZ2</accession>
<gene>
    <name evidence="1" type="ORF">G1H19_17045</name>
</gene>
<proteinExistence type="predicted"/>